<accession>A0A7K1FKJ3</accession>
<dbReference type="InterPro" id="IPR011051">
    <property type="entry name" value="RmlC_Cupin_sf"/>
</dbReference>
<dbReference type="EMBL" id="WLYK01000004">
    <property type="protein sequence ID" value="MTD14662.1"/>
    <property type="molecule type" value="Genomic_DNA"/>
</dbReference>
<evidence type="ECO:0000313" key="2">
    <source>
        <dbReference type="EMBL" id="MTD14662.1"/>
    </source>
</evidence>
<dbReference type="Proteomes" id="UP000460221">
    <property type="component" value="Unassembled WGS sequence"/>
</dbReference>
<dbReference type="InterPro" id="IPR014710">
    <property type="entry name" value="RmlC-like_jellyroll"/>
</dbReference>
<evidence type="ECO:0000259" key="1">
    <source>
        <dbReference type="Pfam" id="PF07883"/>
    </source>
</evidence>
<protein>
    <submittedName>
        <fullName evidence="2">Cupin domain-containing protein</fullName>
    </submittedName>
</protein>
<feature type="domain" description="Cupin type-2" evidence="1">
    <location>
        <begin position="36"/>
        <end position="96"/>
    </location>
</feature>
<reference evidence="2 3" key="1">
    <citation type="submission" date="2019-11" db="EMBL/GenBank/DDBJ databases">
        <authorList>
            <person name="Jiang L.-Q."/>
        </authorList>
    </citation>
    <scope>NUCLEOTIDE SEQUENCE [LARGE SCALE GENOMIC DNA]</scope>
    <source>
        <strain evidence="2 3">YIM 132087</strain>
    </source>
</reference>
<evidence type="ECO:0000313" key="3">
    <source>
        <dbReference type="Proteomes" id="UP000460221"/>
    </source>
</evidence>
<proteinExistence type="predicted"/>
<dbReference type="SUPFAM" id="SSF51182">
    <property type="entry name" value="RmlC-like cupins"/>
    <property type="match status" value="1"/>
</dbReference>
<dbReference type="Pfam" id="PF07883">
    <property type="entry name" value="Cupin_2"/>
    <property type="match status" value="1"/>
</dbReference>
<keyword evidence="3" id="KW-1185">Reference proteome</keyword>
<dbReference type="RefSeq" id="WP_154768698.1">
    <property type="nucleotide sequence ID" value="NZ_WLYK01000004.1"/>
</dbReference>
<organism evidence="2 3">
    <name type="scientific">Nakamurella alba</name>
    <dbReference type="NCBI Taxonomy" id="2665158"/>
    <lineage>
        <taxon>Bacteria</taxon>
        <taxon>Bacillati</taxon>
        <taxon>Actinomycetota</taxon>
        <taxon>Actinomycetes</taxon>
        <taxon>Nakamurellales</taxon>
        <taxon>Nakamurellaceae</taxon>
        <taxon>Nakamurella</taxon>
    </lineage>
</organism>
<dbReference type="AlphaFoldDB" id="A0A7K1FKJ3"/>
<dbReference type="Gene3D" id="2.60.120.10">
    <property type="entry name" value="Jelly Rolls"/>
    <property type="match status" value="1"/>
</dbReference>
<sequence length="123" mass="12702">MKLVLPSPDRTTTTPSAVMTSLVTPAVAEVEVSTWRVDMPAGASSPVHVIDRAQVYLPVSGSFTFAVGENRQEVGAGEALVVEAGEERQFSAGEAGGAAVVVMPADGAVQLPDGGRMPVPWAR</sequence>
<name>A0A7K1FKJ3_9ACTN</name>
<comment type="caution">
    <text evidence="2">The sequence shown here is derived from an EMBL/GenBank/DDBJ whole genome shotgun (WGS) entry which is preliminary data.</text>
</comment>
<dbReference type="InterPro" id="IPR013096">
    <property type="entry name" value="Cupin_2"/>
</dbReference>
<gene>
    <name evidence="2" type="ORF">GIS00_11980</name>
</gene>